<dbReference type="CDD" id="cd00293">
    <property type="entry name" value="USP-like"/>
    <property type="match status" value="1"/>
</dbReference>
<evidence type="ECO:0000256" key="1">
    <source>
        <dbReference type="ARBA" id="ARBA00008791"/>
    </source>
</evidence>
<evidence type="ECO:0000313" key="3">
    <source>
        <dbReference type="EMBL" id="SFN47391.1"/>
    </source>
</evidence>
<evidence type="ECO:0000313" key="4">
    <source>
        <dbReference type="Proteomes" id="UP000198575"/>
    </source>
</evidence>
<sequence>MPNDLLLPMTSTAGDADALAAGIALADAFGARLTVLEMVSLPKLVGNPWDLSPDLALVDTYKRLRAQAEINVDRLKARLDGGAVANEVRLVEAAFAAPERVAAHHAHYADLCLVAGPDAGVDGELARAYFSALLLGSGRPVLMVPPGSRAQLPAHRVVVAWRPSRESARAIHDALPLLKLADHVDVLVVDAAGGELSHGEEPGSDVAAHLAREGVKVNVVRRDSGSRPVGSILLEHARETLAQMIVAGGYGHSRLREWALGGVTRELLMSAPIPVLFSH</sequence>
<evidence type="ECO:0000259" key="2">
    <source>
        <dbReference type="Pfam" id="PF00582"/>
    </source>
</evidence>
<accession>A0A1I4ZAT6</accession>
<dbReference type="EMBL" id="FOVF01000024">
    <property type="protein sequence ID" value="SFN47391.1"/>
    <property type="molecule type" value="Genomic_DNA"/>
</dbReference>
<dbReference type="SUPFAM" id="SSF52402">
    <property type="entry name" value="Adenine nucleotide alpha hydrolases-like"/>
    <property type="match status" value="2"/>
</dbReference>
<proteinExistence type="inferred from homology"/>
<dbReference type="PANTHER" id="PTHR46268:SF15">
    <property type="entry name" value="UNIVERSAL STRESS PROTEIN HP_0031"/>
    <property type="match status" value="1"/>
</dbReference>
<gene>
    <name evidence="3" type="ORF">SAMN05216289_12432</name>
</gene>
<protein>
    <submittedName>
        <fullName evidence="3">Nucleotide-binding universal stress protein, UspA family</fullName>
    </submittedName>
</protein>
<comment type="similarity">
    <text evidence="1">Belongs to the universal stress protein A family.</text>
</comment>
<dbReference type="RefSeq" id="WP_175498107.1">
    <property type="nucleotide sequence ID" value="NZ_FOVF01000024.1"/>
</dbReference>
<dbReference type="PANTHER" id="PTHR46268">
    <property type="entry name" value="STRESS RESPONSE PROTEIN NHAX"/>
    <property type="match status" value="1"/>
</dbReference>
<name>A0A1I4ZAT6_9GAMM</name>
<reference evidence="3 4" key="1">
    <citation type="submission" date="2016-10" db="EMBL/GenBank/DDBJ databases">
        <authorList>
            <person name="de Groot N.N."/>
        </authorList>
    </citation>
    <scope>NUCLEOTIDE SEQUENCE [LARGE SCALE GENOMIC DNA]</scope>
    <source>
        <strain evidence="3 4">CGMCC 1.7659</strain>
    </source>
</reference>
<dbReference type="InterPro" id="IPR006016">
    <property type="entry name" value="UspA"/>
</dbReference>
<dbReference type="Proteomes" id="UP000198575">
    <property type="component" value="Unassembled WGS sequence"/>
</dbReference>
<dbReference type="AlphaFoldDB" id="A0A1I4ZAT6"/>
<dbReference type="Gene3D" id="3.40.50.12370">
    <property type="match status" value="1"/>
</dbReference>
<organism evidence="3 4">
    <name type="scientific">Dokdonella immobilis</name>
    <dbReference type="NCBI Taxonomy" id="578942"/>
    <lineage>
        <taxon>Bacteria</taxon>
        <taxon>Pseudomonadati</taxon>
        <taxon>Pseudomonadota</taxon>
        <taxon>Gammaproteobacteria</taxon>
        <taxon>Lysobacterales</taxon>
        <taxon>Rhodanobacteraceae</taxon>
        <taxon>Dokdonella</taxon>
    </lineage>
</organism>
<feature type="domain" description="UspA" evidence="2">
    <location>
        <begin position="155"/>
        <end position="276"/>
    </location>
</feature>
<keyword evidence="4" id="KW-1185">Reference proteome</keyword>
<dbReference type="Pfam" id="PF00582">
    <property type="entry name" value="Usp"/>
    <property type="match status" value="1"/>
</dbReference>